<dbReference type="Gene3D" id="3.40.50.1820">
    <property type="entry name" value="alpha/beta hydrolase"/>
    <property type="match status" value="1"/>
</dbReference>
<dbReference type="GO" id="GO:0016787">
    <property type="term" value="F:hydrolase activity"/>
    <property type="evidence" value="ECO:0007669"/>
    <property type="project" value="UniProtKB-KW"/>
</dbReference>
<comment type="similarity">
    <text evidence="3">Belongs to the peptidase S33 family.</text>
</comment>
<evidence type="ECO:0000256" key="6">
    <source>
        <dbReference type="ARBA" id="ARBA00022438"/>
    </source>
</evidence>
<dbReference type="Proteomes" id="UP000619761">
    <property type="component" value="Unassembled WGS sequence"/>
</dbReference>
<keyword evidence="14" id="KW-1185">Reference proteome</keyword>
<evidence type="ECO:0000256" key="10">
    <source>
        <dbReference type="ARBA" id="ARBA00029605"/>
    </source>
</evidence>
<dbReference type="PANTHER" id="PTHR43722">
    <property type="entry name" value="PROLINE IMINOPEPTIDASE"/>
    <property type="match status" value="1"/>
</dbReference>
<dbReference type="PRINTS" id="PR00793">
    <property type="entry name" value="PROAMNOPTASE"/>
</dbReference>
<gene>
    <name evidence="13" type="ORF">GCM10011613_35500</name>
</gene>
<comment type="caution">
    <text evidence="13">The sequence shown here is derived from an EMBL/GenBank/DDBJ whole genome shotgun (WGS) entry which is preliminary data.</text>
</comment>
<evidence type="ECO:0000256" key="8">
    <source>
        <dbReference type="ARBA" id="ARBA00022670"/>
    </source>
</evidence>
<dbReference type="EMBL" id="BMYZ01000004">
    <property type="protein sequence ID" value="GGY87206.1"/>
    <property type="molecule type" value="Genomic_DNA"/>
</dbReference>
<dbReference type="InterPro" id="IPR002410">
    <property type="entry name" value="Peptidase_S33"/>
</dbReference>
<dbReference type="InterPro" id="IPR000073">
    <property type="entry name" value="AB_hydrolase_1"/>
</dbReference>
<evidence type="ECO:0000256" key="3">
    <source>
        <dbReference type="ARBA" id="ARBA00010088"/>
    </source>
</evidence>
<keyword evidence="6" id="KW-0031">Aminopeptidase</keyword>
<keyword evidence="8" id="KW-0645">Protease</keyword>
<evidence type="ECO:0000259" key="12">
    <source>
        <dbReference type="Pfam" id="PF08386"/>
    </source>
</evidence>
<comment type="catalytic activity">
    <reaction evidence="1">
        <text>Release of N-terminal proline from a peptide.</text>
        <dbReference type="EC" id="3.4.11.5"/>
    </reaction>
</comment>
<evidence type="ECO:0000256" key="9">
    <source>
        <dbReference type="ARBA" id="ARBA00022801"/>
    </source>
</evidence>
<accession>A0ABQ3BAN6</accession>
<evidence type="ECO:0000256" key="7">
    <source>
        <dbReference type="ARBA" id="ARBA00022490"/>
    </source>
</evidence>
<organism evidence="13 14">
    <name type="scientific">Cellvibrio zantedeschiae</name>
    <dbReference type="NCBI Taxonomy" id="1237077"/>
    <lineage>
        <taxon>Bacteria</taxon>
        <taxon>Pseudomonadati</taxon>
        <taxon>Pseudomonadota</taxon>
        <taxon>Gammaproteobacteria</taxon>
        <taxon>Cellvibrionales</taxon>
        <taxon>Cellvibrionaceae</taxon>
        <taxon>Cellvibrio</taxon>
    </lineage>
</organism>
<proteinExistence type="inferred from homology"/>
<protein>
    <recommendedName>
        <fullName evidence="5">Proline iminopeptidase</fullName>
        <ecNumber evidence="4">3.4.11.5</ecNumber>
    </recommendedName>
    <alternativeName>
        <fullName evidence="10">Prolyl aminopeptidase</fullName>
    </alternativeName>
</protein>
<evidence type="ECO:0000256" key="2">
    <source>
        <dbReference type="ARBA" id="ARBA00004496"/>
    </source>
</evidence>
<sequence>MRASIAALCFFIIFLAGCDRTHQNTQEKKVPWLSLCPDFSQTGKAPVEQNAQCGHFDVKENPQNPNSATIPLNILLLPAVNPVPEKDPLFIIAGGPGQSAVVVAESIHSIFNDVRKNRDIVFVDQRGTGKSNPLDCEFETEKSQQLPESEQQAFARQALAQCIDKVKDHAAYYTTNYAVADLDAVRAALGYEKINLWGGSYGSRVVLEYIRRFPAHTRASVLDGVAPVAIALPWSMEADGLASLEGLNQQCAQVPACVTSYGDIVKKAQAVSNKLVKEPKSITIPHPRTQEKINVSLSAEDFSSVIRLALYSRDLSSLIPRVISEAEAGNYELFASLIYLAKSKSDMAGISYGMHYSVVCSEDYPLYKDKNALDSNVFLNALSVQKYSEVCAQWPRGQLPADYWDSIKSDLPVLMLSGAGDPVTPPRWGELVKKDLKNASHLIVPGGHHIVTSEGCVAQLITAFIVSGDAKALDASCVQNIQPLAIHLPVSAIANTESTSSQSNDQTTLEKKE</sequence>
<dbReference type="InterPro" id="IPR029058">
    <property type="entry name" value="AB_hydrolase_fold"/>
</dbReference>
<dbReference type="InterPro" id="IPR013595">
    <property type="entry name" value="Pept_S33_TAP-like_C"/>
</dbReference>
<evidence type="ECO:0000259" key="11">
    <source>
        <dbReference type="Pfam" id="PF00561"/>
    </source>
</evidence>
<dbReference type="PANTHER" id="PTHR43722:SF1">
    <property type="entry name" value="PROLINE IMINOPEPTIDASE"/>
    <property type="match status" value="1"/>
</dbReference>
<evidence type="ECO:0000256" key="5">
    <source>
        <dbReference type="ARBA" id="ARBA00021843"/>
    </source>
</evidence>
<dbReference type="PROSITE" id="PS51257">
    <property type="entry name" value="PROKAR_LIPOPROTEIN"/>
    <property type="match status" value="1"/>
</dbReference>
<feature type="domain" description="Peptidase S33 tripeptidyl aminopeptidase-like C-terminal" evidence="12">
    <location>
        <begin position="388"/>
        <end position="477"/>
    </location>
</feature>
<dbReference type="SUPFAM" id="SSF53474">
    <property type="entry name" value="alpha/beta-Hydrolases"/>
    <property type="match status" value="1"/>
</dbReference>
<dbReference type="RefSeq" id="WP_189421093.1">
    <property type="nucleotide sequence ID" value="NZ_BMYZ01000004.1"/>
</dbReference>
<dbReference type="InterPro" id="IPR005944">
    <property type="entry name" value="Pro_iminopeptidase"/>
</dbReference>
<evidence type="ECO:0000313" key="13">
    <source>
        <dbReference type="EMBL" id="GGY87206.1"/>
    </source>
</evidence>
<dbReference type="EC" id="3.4.11.5" evidence="4"/>
<evidence type="ECO:0000256" key="4">
    <source>
        <dbReference type="ARBA" id="ARBA00012568"/>
    </source>
</evidence>
<comment type="subcellular location">
    <subcellularLocation>
        <location evidence="2">Cytoplasm</location>
    </subcellularLocation>
</comment>
<keyword evidence="7" id="KW-0963">Cytoplasm</keyword>
<evidence type="ECO:0000313" key="14">
    <source>
        <dbReference type="Proteomes" id="UP000619761"/>
    </source>
</evidence>
<feature type="domain" description="AB hydrolase-1" evidence="11">
    <location>
        <begin position="88"/>
        <end position="225"/>
    </location>
</feature>
<name>A0ABQ3BAN6_9GAMM</name>
<evidence type="ECO:0000256" key="1">
    <source>
        <dbReference type="ARBA" id="ARBA00001585"/>
    </source>
</evidence>
<reference evidence="14" key="1">
    <citation type="journal article" date="2019" name="Int. J. Syst. Evol. Microbiol.">
        <title>The Global Catalogue of Microorganisms (GCM) 10K type strain sequencing project: providing services to taxonomists for standard genome sequencing and annotation.</title>
        <authorList>
            <consortium name="The Broad Institute Genomics Platform"/>
            <consortium name="The Broad Institute Genome Sequencing Center for Infectious Disease"/>
            <person name="Wu L."/>
            <person name="Ma J."/>
        </authorList>
    </citation>
    <scope>NUCLEOTIDE SEQUENCE [LARGE SCALE GENOMIC DNA]</scope>
    <source>
        <strain evidence="14">KCTC 32239</strain>
    </source>
</reference>
<dbReference type="Pfam" id="PF00561">
    <property type="entry name" value="Abhydrolase_1"/>
    <property type="match status" value="1"/>
</dbReference>
<keyword evidence="9 13" id="KW-0378">Hydrolase</keyword>
<dbReference type="Pfam" id="PF08386">
    <property type="entry name" value="Abhydrolase_4"/>
    <property type="match status" value="1"/>
</dbReference>